<accession>A0A075V246</accession>
<organism evidence="13 14">
    <name type="scientific">Amycolatopsis japonica</name>
    <dbReference type="NCBI Taxonomy" id="208439"/>
    <lineage>
        <taxon>Bacteria</taxon>
        <taxon>Bacillati</taxon>
        <taxon>Actinomycetota</taxon>
        <taxon>Actinomycetes</taxon>
        <taxon>Pseudonocardiales</taxon>
        <taxon>Pseudonocardiaceae</taxon>
        <taxon>Amycolatopsis</taxon>
        <taxon>Amycolatopsis japonica group</taxon>
    </lineage>
</organism>
<feature type="binding site" evidence="9">
    <location>
        <position position="301"/>
    </location>
    <ligand>
        <name>substrate</name>
    </ligand>
</feature>
<keyword evidence="7 12" id="KW-0624">Polysaccharide degradation</keyword>
<dbReference type="InterPro" id="IPR001524">
    <property type="entry name" value="Glyco_hydro_6_CS"/>
</dbReference>
<dbReference type="InterPro" id="IPR036434">
    <property type="entry name" value="Beta_cellobiohydrolase_sf"/>
</dbReference>
<dbReference type="EC" id="3.2.1.-" evidence="12"/>
<evidence type="ECO:0000256" key="1">
    <source>
        <dbReference type="ARBA" id="ARBA00022729"/>
    </source>
</evidence>
<feature type="active site" description="Proton acceptor" evidence="8">
    <location>
        <position position="307"/>
    </location>
</feature>
<dbReference type="eggNOG" id="COG5297">
    <property type="taxonomic scope" value="Bacteria"/>
</dbReference>
<evidence type="ECO:0000256" key="5">
    <source>
        <dbReference type="ARBA" id="ARBA00023277"/>
    </source>
</evidence>
<dbReference type="InterPro" id="IPR016288">
    <property type="entry name" value="Beta_cellobiohydrolase"/>
</dbReference>
<dbReference type="PANTHER" id="PTHR34876:SF4">
    <property type="entry name" value="1,4-BETA-D-GLUCAN CELLOBIOHYDROLASE C-RELATED"/>
    <property type="match status" value="1"/>
</dbReference>
<keyword evidence="2 12" id="KW-0378">Hydrolase</keyword>
<evidence type="ECO:0000313" key="13">
    <source>
        <dbReference type="EMBL" id="AIG80552.1"/>
    </source>
</evidence>
<evidence type="ECO:0000256" key="9">
    <source>
        <dbReference type="PIRSR" id="PIRSR001100-2"/>
    </source>
</evidence>
<feature type="binding site" evidence="9">
    <location>
        <position position="205"/>
    </location>
    <ligand>
        <name>substrate</name>
    </ligand>
</feature>
<dbReference type="AlphaFoldDB" id="A0A075V246"/>
<gene>
    <name evidence="13" type="primary">celA1</name>
    <name evidence="13" type="ORF">AJAP_38850</name>
</gene>
<dbReference type="PROSITE" id="PS00655">
    <property type="entry name" value="GLYCOSYL_HYDROL_F6_1"/>
    <property type="match status" value="1"/>
</dbReference>
<feature type="chain" id="PRO_5005104780" description="Glucanase" evidence="12">
    <location>
        <begin position="39"/>
        <end position="333"/>
    </location>
</feature>
<dbReference type="EMBL" id="CP008953">
    <property type="protein sequence ID" value="AIG80552.1"/>
    <property type="molecule type" value="Genomic_DNA"/>
</dbReference>
<feature type="signal peptide" evidence="12">
    <location>
        <begin position="1"/>
        <end position="38"/>
    </location>
</feature>
<feature type="active site" evidence="10">
    <location>
        <position position="122"/>
    </location>
</feature>
<evidence type="ECO:0000256" key="11">
    <source>
        <dbReference type="PROSITE-ProRule" id="PRU10057"/>
    </source>
</evidence>
<dbReference type="PANTHER" id="PTHR34876">
    <property type="match status" value="1"/>
</dbReference>
<feature type="binding site" evidence="9">
    <location>
        <position position="85"/>
    </location>
    <ligand>
        <name>substrate</name>
    </ligand>
</feature>
<dbReference type="Gene3D" id="3.20.20.40">
    <property type="entry name" value="1, 4-beta cellobiohydrolase"/>
    <property type="match status" value="1"/>
</dbReference>
<keyword evidence="14" id="KW-1185">Reference proteome</keyword>
<proteinExistence type="inferred from homology"/>
<dbReference type="PROSITE" id="PS00656">
    <property type="entry name" value="GLYCOSYL_HYDROL_F6_2"/>
    <property type="match status" value="1"/>
</dbReference>
<evidence type="ECO:0000256" key="4">
    <source>
        <dbReference type="ARBA" id="ARBA00023157"/>
    </source>
</evidence>
<dbReference type="STRING" id="208439.AJAP_38850"/>
<dbReference type="SUPFAM" id="SSF51989">
    <property type="entry name" value="Glycosyl hydrolases family 6, cellulases"/>
    <property type="match status" value="1"/>
</dbReference>
<dbReference type="Proteomes" id="UP000028492">
    <property type="component" value="Chromosome"/>
</dbReference>
<keyword evidence="3 12" id="KW-0136">Cellulose degradation</keyword>
<evidence type="ECO:0000256" key="6">
    <source>
        <dbReference type="ARBA" id="ARBA00023295"/>
    </source>
</evidence>
<evidence type="ECO:0000256" key="2">
    <source>
        <dbReference type="ARBA" id="ARBA00022801"/>
    </source>
</evidence>
<feature type="active site" description="Proton donor" evidence="8 11">
    <location>
        <position position="160"/>
    </location>
</feature>
<protein>
    <recommendedName>
        <fullName evidence="12">Glucanase</fullName>
        <ecNumber evidence="12">3.2.1.-</ecNumber>
    </recommendedName>
</protein>
<keyword evidence="4" id="KW-1015">Disulfide bond</keyword>
<sequence>MGCTNLVRKGPKLGNMRIKTLGLLAASLLALVASPAMAADGNPLEKTNGFYVDPNSNPAVWVKDHPGSTADKIKAAISTKAGARWFGNWSGNIKTAVDGYTYAADVADKLPILVAYNIPGRDCGGHSGGGAGSPDAYRTWISNFADGIGGKPAVVVIEPDALAQLDCLPTGERQTRLDLLKYAAEQFAAKAPNTWAYMDGGNSTWIPAATMADRLNAVGVKSIRGLAINVSNYKTTTDSANYGKAVSAALSSKYGYTKPFVIDTSRNGNGPLGSEWCNPAGRKLGATSQTGGGAEMLLWVKVPGDSDGKCGIAPNVEAGQFSPDLALRLISGT</sequence>
<dbReference type="HOGENOM" id="CLU_015488_2_1_11"/>
<keyword evidence="6 12" id="KW-0326">Glycosidase</keyword>
<evidence type="ECO:0000313" key="14">
    <source>
        <dbReference type="Proteomes" id="UP000028492"/>
    </source>
</evidence>
<dbReference type="PIRSF" id="PIRSF001100">
    <property type="entry name" value="Beta_cellobiohydrolase"/>
    <property type="match status" value="1"/>
</dbReference>
<evidence type="ECO:0000256" key="7">
    <source>
        <dbReference type="ARBA" id="ARBA00023326"/>
    </source>
</evidence>
<feature type="binding site" evidence="9">
    <location>
        <position position="276"/>
    </location>
    <ligand>
        <name>substrate</name>
    </ligand>
</feature>
<evidence type="ECO:0000256" key="10">
    <source>
        <dbReference type="PROSITE-ProRule" id="PRU10056"/>
    </source>
</evidence>
<dbReference type="GO" id="GO:0030245">
    <property type="term" value="P:cellulose catabolic process"/>
    <property type="evidence" value="ECO:0007669"/>
    <property type="project" value="UniProtKB-KW"/>
</dbReference>
<dbReference type="KEGG" id="aja:AJAP_38850"/>
<comment type="similarity">
    <text evidence="12">Belongs to the glycosyl hydrolase family 6.</text>
</comment>
<dbReference type="GO" id="GO:0004553">
    <property type="term" value="F:hydrolase activity, hydrolyzing O-glycosyl compounds"/>
    <property type="evidence" value="ECO:0007669"/>
    <property type="project" value="InterPro"/>
</dbReference>
<keyword evidence="5 12" id="KW-0119">Carbohydrate metabolism</keyword>
<evidence type="ECO:0000256" key="8">
    <source>
        <dbReference type="PIRSR" id="PIRSR001100-1"/>
    </source>
</evidence>
<feature type="binding site" evidence="9">
    <location>
        <position position="232"/>
    </location>
    <ligand>
        <name>substrate</name>
    </ligand>
</feature>
<dbReference type="Pfam" id="PF01341">
    <property type="entry name" value="Glyco_hydro_6"/>
    <property type="match status" value="1"/>
</dbReference>
<evidence type="ECO:0000256" key="3">
    <source>
        <dbReference type="ARBA" id="ARBA00023001"/>
    </source>
</evidence>
<dbReference type="PRINTS" id="PR00733">
    <property type="entry name" value="GLHYDRLASE6"/>
</dbReference>
<reference evidence="13 14" key="1">
    <citation type="journal article" date="2014" name="J. Biotechnol.">
        <title>Complete genome sequence of the actinobacterium Amycolatopsis japonica MG417-CF17(T) (=DSM 44213T) producing (S,S)-N,N'-ethylenediaminedisuccinic acid.</title>
        <authorList>
            <person name="Stegmann E."/>
            <person name="Albersmeier A."/>
            <person name="Spohn M."/>
            <person name="Gert H."/>
            <person name="Weber T."/>
            <person name="Wohlleben W."/>
            <person name="Kalinowski J."/>
            <person name="Ruckert C."/>
        </authorList>
    </citation>
    <scope>NUCLEOTIDE SEQUENCE [LARGE SCALE GENOMIC DNA]</scope>
    <source>
        <strain evidence="14">MG417-CF17 (DSM 44213)</strain>
    </source>
</reference>
<name>A0A075V246_9PSEU</name>
<evidence type="ECO:0000256" key="12">
    <source>
        <dbReference type="RuleBase" id="RU361186"/>
    </source>
</evidence>
<keyword evidence="1 12" id="KW-0732">Signal</keyword>